<dbReference type="InterPro" id="IPR052159">
    <property type="entry name" value="Competence_DNA_uptake"/>
</dbReference>
<keyword evidence="2" id="KW-1003">Cell membrane</keyword>
<feature type="transmembrane region" description="Helical" evidence="6">
    <location>
        <begin position="362"/>
        <end position="385"/>
    </location>
</feature>
<dbReference type="NCBIfam" id="TIGR00360">
    <property type="entry name" value="ComEC_N-term"/>
    <property type="match status" value="1"/>
</dbReference>
<organism evidence="8 9">
    <name type="scientific">Actinobacillus equuli</name>
    <dbReference type="NCBI Taxonomy" id="718"/>
    <lineage>
        <taxon>Bacteria</taxon>
        <taxon>Pseudomonadati</taxon>
        <taxon>Pseudomonadota</taxon>
        <taxon>Gammaproteobacteria</taxon>
        <taxon>Pasteurellales</taxon>
        <taxon>Pasteurellaceae</taxon>
        <taxon>Actinobacillus</taxon>
    </lineage>
</organism>
<evidence type="ECO:0000313" key="8">
    <source>
        <dbReference type="EMBL" id="VEE93023.1"/>
    </source>
</evidence>
<evidence type="ECO:0000256" key="1">
    <source>
        <dbReference type="ARBA" id="ARBA00004651"/>
    </source>
</evidence>
<sequence length="765" mass="88015">MNFDRFVLILSLFFLPLLFLPREWLTYGCYVAVLIIVIGIFRKQELTILLGALTLVSYWQIINISSNANKYATSSQQLYQFQIQKIIKQAEFQTAFAKLENGDVIYLNWQSDEPLELEQYYQANLKIRSISSRLNIGNFDRQRWFFAHHLNGSAIVKKVNKLTSPHSSSLRIQWLEYVRKQLEPFPSKGLLLALAFGERAWLVNSDWQLFQQTSTAHLIAISGLHIGLAMGIGFWLAKCIQWLFLRVGILYARSISIFFPRGVGLVFAIFYSYLSGFAIPTLRALLAIFLVLLCQWLRRYYTAWQLWWRIVALLLVLDPLTILSDSFWLSVLAVLSLIIWYAYFPLAKLFPFCKKWQKFNRLWLSLVHLQLGIFLVFSPVQFFFFEGISPWAFLANLLIVPLYSLLLVPLVIFSLLTNNMLNSWAWADWLAQGSLKMLSFLSADWIVLSQSEQRYLLALNALCLLALYLLQEKLFIKYWKQSGLFVVSSSFVISFIKFPISLEWVTFDVGQGLAQALVYQDSGKKRAILYDTGASWKDKSGRTGSMAQLEILPYLKRNGIQVEAVFLSHDDNDHSGGVEDILAEYPQARLISASTRRYAKHDPETCVAGQTWQFGQFELKAIYPISRVKRAKNEDSCIILVKIDRFSLLFTGDTTSAKESLFAHQIGQVDFLQIPHHGSKTSSSYTLLAQTKPQIAIISAGRWNPWKMPHQQVLARLAQQNIKTFSTATVGMVRVRFEKGSWKLETARNIRSPWYRETYGLPQNK</sequence>
<dbReference type="PANTHER" id="PTHR30619">
    <property type="entry name" value="DNA INTERNALIZATION/COMPETENCE PROTEIN COMEC/REC2"/>
    <property type="match status" value="1"/>
</dbReference>
<dbReference type="CDD" id="cd07731">
    <property type="entry name" value="ComA-like_MBL-fold"/>
    <property type="match status" value="1"/>
</dbReference>
<protein>
    <submittedName>
        <fullName evidence="8">Recombination protein 2</fullName>
    </submittedName>
</protein>
<dbReference type="SMART" id="SM00849">
    <property type="entry name" value="Lactamase_B"/>
    <property type="match status" value="1"/>
</dbReference>
<keyword evidence="3 6" id="KW-0812">Transmembrane</keyword>
<evidence type="ECO:0000259" key="7">
    <source>
        <dbReference type="SMART" id="SM00849"/>
    </source>
</evidence>
<evidence type="ECO:0000256" key="4">
    <source>
        <dbReference type="ARBA" id="ARBA00022989"/>
    </source>
</evidence>
<dbReference type="InterPro" id="IPR035681">
    <property type="entry name" value="ComA-like_MBL"/>
</dbReference>
<proteinExistence type="predicted"/>
<dbReference type="InterPro" id="IPR036866">
    <property type="entry name" value="RibonucZ/Hydroxyglut_hydro"/>
</dbReference>
<dbReference type="AlphaFoldDB" id="A0AAX3FLR8"/>
<keyword evidence="4 6" id="KW-1133">Transmembrane helix</keyword>
<feature type="transmembrane region" description="Helical" evidence="6">
    <location>
        <begin position="249"/>
        <end position="271"/>
    </location>
</feature>
<feature type="transmembrane region" description="Helical" evidence="6">
    <location>
        <begin position="306"/>
        <end position="322"/>
    </location>
</feature>
<dbReference type="PANTHER" id="PTHR30619:SF1">
    <property type="entry name" value="RECOMBINATION PROTEIN 2"/>
    <property type="match status" value="1"/>
</dbReference>
<reference evidence="8 9" key="1">
    <citation type="submission" date="2018-12" db="EMBL/GenBank/DDBJ databases">
        <authorList>
            <consortium name="Pathogen Informatics"/>
        </authorList>
    </citation>
    <scope>NUCLEOTIDE SEQUENCE [LARGE SCALE GENOMIC DNA]</scope>
    <source>
        <strain evidence="8 9">NCTC8529</strain>
    </source>
</reference>
<name>A0AAX3FLR8_ACTEU</name>
<evidence type="ECO:0000256" key="5">
    <source>
        <dbReference type="ARBA" id="ARBA00023136"/>
    </source>
</evidence>
<feature type="transmembrane region" description="Helical" evidence="6">
    <location>
        <begin position="218"/>
        <end position="237"/>
    </location>
</feature>
<feature type="transmembrane region" description="Helical" evidence="6">
    <location>
        <begin position="328"/>
        <end position="350"/>
    </location>
</feature>
<dbReference type="Pfam" id="PF00753">
    <property type="entry name" value="Lactamase_B"/>
    <property type="match status" value="1"/>
</dbReference>
<dbReference type="InterPro" id="IPR001279">
    <property type="entry name" value="Metallo-B-lactamas"/>
</dbReference>
<evidence type="ECO:0000256" key="2">
    <source>
        <dbReference type="ARBA" id="ARBA00022475"/>
    </source>
</evidence>
<dbReference type="GeneID" id="92744765"/>
<dbReference type="Proteomes" id="UP000268529">
    <property type="component" value="Chromosome"/>
</dbReference>
<dbReference type="GO" id="GO:0030420">
    <property type="term" value="P:establishment of competence for transformation"/>
    <property type="evidence" value="ECO:0007669"/>
    <property type="project" value="InterPro"/>
</dbReference>
<dbReference type="Gene3D" id="3.60.15.10">
    <property type="entry name" value="Ribonuclease Z/Hydroxyacylglutathione hydrolase-like"/>
    <property type="match status" value="1"/>
</dbReference>
<dbReference type="Pfam" id="PF03772">
    <property type="entry name" value="Competence"/>
    <property type="match status" value="1"/>
</dbReference>
<feature type="transmembrane region" description="Helical" evidence="6">
    <location>
        <begin position="391"/>
        <end position="417"/>
    </location>
</feature>
<dbReference type="NCBIfam" id="TIGR00361">
    <property type="entry name" value="ComEC_Rec2"/>
    <property type="match status" value="1"/>
</dbReference>
<dbReference type="RefSeq" id="WP_039196684.1">
    <property type="nucleotide sequence ID" value="NZ_LR134310.1"/>
</dbReference>
<evidence type="ECO:0000256" key="6">
    <source>
        <dbReference type="SAM" id="Phobius"/>
    </source>
</evidence>
<accession>A0AAX3FLR8</accession>
<comment type="subcellular location">
    <subcellularLocation>
        <location evidence="1">Cell membrane</location>
        <topology evidence="1">Multi-pass membrane protein</topology>
    </subcellularLocation>
</comment>
<dbReference type="InterPro" id="IPR004477">
    <property type="entry name" value="ComEC_N"/>
</dbReference>
<feature type="domain" description="Metallo-beta-lactamase" evidence="7">
    <location>
        <begin position="513"/>
        <end position="702"/>
    </location>
</feature>
<dbReference type="SUPFAM" id="SSF56281">
    <property type="entry name" value="Metallo-hydrolase/oxidoreductase"/>
    <property type="match status" value="1"/>
</dbReference>
<keyword evidence="5 6" id="KW-0472">Membrane</keyword>
<feature type="transmembrane region" description="Helical" evidence="6">
    <location>
        <begin position="482"/>
        <end position="500"/>
    </location>
</feature>
<dbReference type="EMBL" id="LR134310">
    <property type="protein sequence ID" value="VEE93023.1"/>
    <property type="molecule type" value="Genomic_DNA"/>
</dbReference>
<feature type="transmembrane region" description="Helical" evidence="6">
    <location>
        <begin position="277"/>
        <end position="294"/>
    </location>
</feature>
<gene>
    <name evidence="8" type="ORF">NCTC8529_02167</name>
</gene>
<evidence type="ECO:0000313" key="9">
    <source>
        <dbReference type="Proteomes" id="UP000268529"/>
    </source>
</evidence>
<dbReference type="InterPro" id="IPR004797">
    <property type="entry name" value="Competence_ComEC/Rec2"/>
</dbReference>
<evidence type="ECO:0000256" key="3">
    <source>
        <dbReference type="ARBA" id="ARBA00022692"/>
    </source>
</evidence>
<dbReference type="GO" id="GO:0005886">
    <property type="term" value="C:plasma membrane"/>
    <property type="evidence" value="ECO:0007669"/>
    <property type="project" value="UniProtKB-SubCell"/>
</dbReference>